<name>A0ABY8XAC7_9PSEU</name>
<keyword evidence="6" id="KW-0106">Calcium</keyword>
<evidence type="ECO:0000256" key="7">
    <source>
        <dbReference type="ARBA" id="ARBA00023145"/>
    </source>
</evidence>
<keyword evidence="12" id="KW-1185">Reference proteome</keyword>
<dbReference type="InterPro" id="IPR030400">
    <property type="entry name" value="Sedolisin_dom"/>
</dbReference>
<feature type="region of interest" description="Disordered" evidence="8">
    <location>
        <begin position="474"/>
        <end position="505"/>
    </location>
</feature>
<accession>A0ABY8XAC7</accession>
<dbReference type="PANTHER" id="PTHR14218:SF15">
    <property type="entry name" value="TRIPEPTIDYL-PEPTIDASE 1"/>
    <property type="match status" value="1"/>
</dbReference>
<evidence type="ECO:0000313" key="11">
    <source>
        <dbReference type="EMBL" id="WIV52835.1"/>
    </source>
</evidence>
<keyword evidence="4" id="KW-0378">Hydrolase</keyword>
<dbReference type="EMBL" id="CP127173">
    <property type="protein sequence ID" value="WIV52835.1"/>
    <property type="molecule type" value="Genomic_DNA"/>
</dbReference>
<dbReference type="InterPro" id="IPR023828">
    <property type="entry name" value="Peptidase_S8_Ser-AS"/>
</dbReference>
<feature type="signal peptide" evidence="9">
    <location>
        <begin position="1"/>
        <end position="49"/>
    </location>
</feature>
<dbReference type="InterPro" id="IPR015366">
    <property type="entry name" value="S53_propep"/>
</dbReference>
<evidence type="ECO:0000256" key="5">
    <source>
        <dbReference type="ARBA" id="ARBA00022825"/>
    </source>
</evidence>
<dbReference type="SUPFAM" id="SSF52743">
    <property type="entry name" value="Subtilisin-like"/>
    <property type="match status" value="1"/>
</dbReference>
<dbReference type="SMART" id="SM00944">
    <property type="entry name" value="Pro-kuma_activ"/>
    <property type="match status" value="1"/>
</dbReference>
<feature type="chain" id="PRO_5046723216" evidence="9">
    <location>
        <begin position="50"/>
        <end position="665"/>
    </location>
</feature>
<evidence type="ECO:0000256" key="1">
    <source>
        <dbReference type="ARBA" id="ARBA00001913"/>
    </source>
</evidence>
<feature type="domain" description="Peptidase S53" evidence="10">
    <location>
        <begin position="266"/>
        <end position="665"/>
    </location>
</feature>
<dbReference type="CDD" id="cd04056">
    <property type="entry name" value="Peptidases_S53"/>
    <property type="match status" value="1"/>
</dbReference>
<comment type="cofactor">
    <cofactor evidence="1">
        <name>Ca(2+)</name>
        <dbReference type="ChEBI" id="CHEBI:29108"/>
    </cofactor>
</comment>
<feature type="compositionally biased region" description="Polar residues" evidence="8">
    <location>
        <begin position="474"/>
        <end position="489"/>
    </location>
</feature>
<dbReference type="RefSeq" id="WP_285449237.1">
    <property type="nucleotide sequence ID" value="NZ_CP127173.1"/>
</dbReference>
<dbReference type="PROSITE" id="PS00138">
    <property type="entry name" value="SUBTILASE_SER"/>
    <property type="match status" value="1"/>
</dbReference>
<evidence type="ECO:0000256" key="4">
    <source>
        <dbReference type="ARBA" id="ARBA00022801"/>
    </source>
</evidence>
<dbReference type="PROSITE" id="PS51695">
    <property type="entry name" value="SEDOLISIN"/>
    <property type="match status" value="1"/>
</dbReference>
<evidence type="ECO:0000256" key="3">
    <source>
        <dbReference type="ARBA" id="ARBA00022723"/>
    </source>
</evidence>
<evidence type="ECO:0000256" key="6">
    <source>
        <dbReference type="ARBA" id="ARBA00022837"/>
    </source>
</evidence>
<gene>
    <name evidence="11" type="ORF">QP939_28235</name>
</gene>
<dbReference type="Gene3D" id="3.40.50.200">
    <property type="entry name" value="Peptidase S8/S53 domain"/>
    <property type="match status" value="1"/>
</dbReference>
<dbReference type="Pfam" id="PF09286">
    <property type="entry name" value="Pro-kuma_activ"/>
    <property type="match status" value="1"/>
</dbReference>
<keyword evidence="5" id="KW-0720">Serine protease</keyword>
<organism evidence="11 12">
    <name type="scientific">Amycolatopsis nalaikhensis</name>
    <dbReference type="NCBI Taxonomy" id="715472"/>
    <lineage>
        <taxon>Bacteria</taxon>
        <taxon>Bacillati</taxon>
        <taxon>Actinomycetota</taxon>
        <taxon>Actinomycetes</taxon>
        <taxon>Pseudonocardiales</taxon>
        <taxon>Pseudonocardiaceae</taxon>
        <taxon>Amycolatopsis</taxon>
    </lineage>
</organism>
<protein>
    <submittedName>
        <fullName evidence="11">S53 family serine peptidase</fullName>
    </submittedName>
</protein>
<keyword evidence="3" id="KW-0479">Metal-binding</keyword>
<dbReference type="InterPro" id="IPR050819">
    <property type="entry name" value="Tripeptidyl-peptidase_I"/>
</dbReference>
<reference evidence="11 12" key="1">
    <citation type="submission" date="2023-06" db="EMBL/GenBank/DDBJ databases">
        <authorList>
            <person name="Oyuntsetseg B."/>
            <person name="Kim S.B."/>
        </authorList>
    </citation>
    <scope>NUCLEOTIDE SEQUENCE [LARGE SCALE GENOMIC DNA]</scope>
    <source>
        <strain evidence="11 12">2-2</strain>
    </source>
</reference>
<dbReference type="SUPFAM" id="SSF54897">
    <property type="entry name" value="Protease propeptides/inhibitors"/>
    <property type="match status" value="1"/>
</dbReference>
<dbReference type="CDD" id="cd11377">
    <property type="entry name" value="Pro-peptidase_S53"/>
    <property type="match status" value="1"/>
</dbReference>
<dbReference type="PANTHER" id="PTHR14218">
    <property type="entry name" value="PROTEASE S8 TRIPEPTIDYL PEPTIDASE I CLN2"/>
    <property type="match status" value="1"/>
</dbReference>
<keyword evidence="9" id="KW-0732">Signal</keyword>
<evidence type="ECO:0000256" key="9">
    <source>
        <dbReference type="SAM" id="SignalP"/>
    </source>
</evidence>
<keyword evidence="2" id="KW-0645">Protease</keyword>
<proteinExistence type="predicted"/>
<dbReference type="InterPro" id="IPR036852">
    <property type="entry name" value="Peptidase_S8/S53_dom_sf"/>
</dbReference>
<evidence type="ECO:0000256" key="2">
    <source>
        <dbReference type="ARBA" id="ARBA00022670"/>
    </source>
</evidence>
<evidence type="ECO:0000259" key="10">
    <source>
        <dbReference type="PROSITE" id="PS51695"/>
    </source>
</evidence>
<dbReference type="Proteomes" id="UP001227101">
    <property type="component" value="Chromosome"/>
</dbReference>
<evidence type="ECO:0000313" key="12">
    <source>
        <dbReference type="Proteomes" id="UP001227101"/>
    </source>
</evidence>
<evidence type="ECO:0000256" key="8">
    <source>
        <dbReference type="SAM" id="MobiDB-lite"/>
    </source>
</evidence>
<keyword evidence="7" id="KW-0865">Zymogen</keyword>
<sequence>MPLQRARHSTDTTLNGFPLVFKEKTSMHSRLWHALAATAALLASTAATAVATPTTPAAESGDRTAIPGNTPSWAVPHAEAAPSKGNTIRHIKVALALRDQAGAERLAAQLANPGNADYGKFLSSQQFLDRFAPTQDTVTQVSRWLATQGLHVTGVSGNRHFVDAEDPTAALETAFGTRIAAYRTRIDGTTRTLTAPASPVTVPASLRASITAVLGLDDSAALLRPQHTRPAAAAAEQHCARWWGEQNNTDVPQKYPAGFQSNSLCGYTGTQVRAMYKLDKGNTGSGTTIGVVGAYNSATIVTDTNQAAAQLGVPPLASGQYSAVLPQGGFTDTQECGAEGWNAEQTLDVQASHTIAPDAKIRYYAGKTCKGTGIYDAFNQAVTDNSVDVISNSYGNADGERSLPQAARDQFNSMALQAAIQGQTITVSTGDAGNNSGPAGRATASFPSSSPWVLAVGGTSVGLDQNNQPKVLTGWENSGNTQSGTSWTPQRDADGPFASGAGGGTSALYDAPDWQSGIGSGNGGKRAVPDISALADSYTGMLVGQTIKGQFGIGSYGGTSLASPLIAGLVADAQQARSGNARAGLLTPILYSLRGSSAIADVVPQKAGVWTPMMHAFGGVAVPGGQGSYLIDFDARPQNLQSGPGWDPVTGLGTPAGGFIRALSQ</sequence>